<keyword evidence="9" id="KW-1185">Reference proteome</keyword>
<dbReference type="PROSITE" id="PS50918">
    <property type="entry name" value="WWE"/>
    <property type="match status" value="1"/>
</dbReference>
<dbReference type="GO" id="GO:0003950">
    <property type="term" value="F:NAD+ poly-ADP-ribosyltransferase activity"/>
    <property type="evidence" value="ECO:0007669"/>
    <property type="project" value="TreeGrafter"/>
</dbReference>
<evidence type="ECO:0000256" key="3">
    <source>
        <dbReference type="ARBA" id="ARBA00022679"/>
    </source>
</evidence>
<evidence type="ECO:0000259" key="6">
    <source>
        <dbReference type="PROSITE" id="PS50918"/>
    </source>
</evidence>
<evidence type="ECO:0000259" key="7">
    <source>
        <dbReference type="PROSITE" id="PS51154"/>
    </source>
</evidence>
<evidence type="ECO:0000313" key="8">
    <source>
        <dbReference type="EMBL" id="NXS08083.1"/>
    </source>
</evidence>
<keyword evidence="3" id="KW-0808">Transferase</keyword>
<comment type="subcellular location">
    <subcellularLocation>
        <location evidence="1">Nucleus</location>
    </subcellularLocation>
</comment>
<dbReference type="GO" id="GO:0070212">
    <property type="term" value="P:protein poly-ADP-ribosylation"/>
    <property type="evidence" value="ECO:0007669"/>
    <property type="project" value="TreeGrafter"/>
</dbReference>
<gene>
    <name evidence="8" type="primary">Parp14_3</name>
    <name evidence="8" type="ORF">NEOCOR_R09120</name>
</gene>
<dbReference type="InterPro" id="IPR043472">
    <property type="entry name" value="Macro_dom-like"/>
</dbReference>
<evidence type="ECO:0000256" key="2">
    <source>
        <dbReference type="ARBA" id="ARBA00022676"/>
    </source>
</evidence>
<dbReference type="SUPFAM" id="SSF117839">
    <property type="entry name" value="WWE domain"/>
    <property type="match status" value="1"/>
</dbReference>
<dbReference type="PROSITE" id="PS51154">
    <property type="entry name" value="MACRO"/>
    <property type="match status" value="1"/>
</dbReference>
<dbReference type="AlphaFoldDB" id="A0A7L2RIT6"/>
<dbReference type="EMBL" id="VYZS01033346">
    <property type="protein sequence ID" value="NXS08083.1"/>
    <property type="molecule type" value="Genomic_DNA"/>
</dbReference>
<dbReference type="Proteomes" id="UP000560066">
    <property type="component" value="Unassembled WGS sequence"/>
</dbReference>
<dbReference type="SUPFAM" id="SSF52949">
    <property type="entry name" value="Macro domain-like"/>
    <property type="match status" value="1"/>
</dbReference>
<feature type="non-terminal residue" evidence="8">
    <location>
        <position position="318"/>
    </location>
</feature>
<dbReference type="Pfam" id="PF23254">
    <property type="entry name" value="KH_PARP14_8"/>
    <property type="match status" value="1"/>
</dbReference>
<keyword evidence="4" id="KW-0520">NAD</keyword>
<dbReference type="OrthoDB" id="6133115at2759"/>
<keyword evidence="5" id="KW-0539">Nucleus</keyword>
<feature type="domain" description="Macro" evidence="7">
    <location>
        <begin position="1"/>
        <end position="103"/>
    </location>
</feature>
<protein>
    <submittedName>
        <fullName evidence="8">PAR14 polymerase</fullName>
    </submittedName>
</protein>
<reference evidence="8 9" key="1">
    <citation type="submission" date="2019-09" db="EMBL/GenBank/DDBJ databases">
        <title>Bird 10,000 Genomes (B10K) Project - Family phase.</title>
        <authorList>
            <person name="Zhang G."/>
        </authorList>
    </citation>
    <scope>NUCLEOTIDE SEQUENCE [LARGE SCALE GENOMIC DNA]</scope>
    <source>
        <strain evidence="8">B10K-DU-002-79</strain>
    </source>
</reference>
<dbReference type="Pfam" id="PF01661">
    <property type="entry name" value="Macro"/>
    <property type="match status" value="1"/>
</dbReference>
<dbReference type="GO" id="GO:1990404">
    <property type="term" value="F:NAD+-protein mono-ADP-ribosyltransferase activity"/>
    <property type="evidence" value="ECO:0007669"/>
    <property type="project" value="TreeGrafter"/>
</dbReference>
<dbReference type="GO" id="GO:0003714">
    <property type="term" value="F:transcription corepressor activity"/>
    <property type="evidence" value="ECO:0007669"/>
    <property type="project" value="TreeGrafter"/>
</dbReference>
<proteinExistence type="predicted"/>
<dbReference type="PANTHER" id="PTHR14453">
    <property type="entry name" value="PARP/ZINC FINGER CCCH TYPE DOMAIN CONTAINING PROTEIN"/>
    <property type="match status" value="1"/>
</dbReference>
<evidence type="ECO:0000256" key="1">
    <source>
        <dbReference type="ARBA" id="ARBA00004123"/>
    </source>
</evidence>
<dbReference type="InterPro" id="IPR054596">
    <property type="entry name" value="PARP14_WWE"/>
</dbReference>
<feature type="domain" description="WWE" evidence="6">
    <location>
        <begin position="237"/>
        <end position="314"/>
    </location>
</feature>
<dbReference type="Gene3D" id="3.40.220.10">
    <property type="entry name" value="Leucine Aminopeptidase, subunit E, domain 1"/>
    <property type="match status" value="1"/>
</dbReference>
<feature type="non-terminal residue" evidence="8">
    <location>
        <position position="1"/>
    </location>
</feature>
<dbReference type="GO" id="GO:0010629">
    <property type="term" value="P:negative regulation of gene expression"/>
    <property type="evidence" value="ECO:0007669"/>
    <property type="project" value="TreeGrafter"/>
</dbReference>
<dbReference type="InterPro" id="IPR004170">
    <property type="entry name" value="WWE_dom"/>
</dbReference>
<dbReference type="InterPro" id="IPR052056">
    <property type="entry name" value="Mono-ARTD/PARP"/>
</dbReference>
<name>A0A7L2RIT6_9PASS</name>
<dbReference type="Gene3D" id="3.30.720.50">
    <property type="match status" value="1"/>
</dbReference>
<dbReference type="InterPro" id="IPR002589">
    <property type="entry name" value="Macro_dom"/>
</dbReference>
<evidence type="ECO:0000313" key="9">
    <source>
        <dbReference type="Proteomes" id="UP000560066"/>
    </source>
</evidence>
<comment type="caution">
    <text evidence="8">The sequence shown here is derived from an EMBL/GenBank/DDBJ whole genome shotgun (WGS) entry which is preliminary data.</text>
</comment>
<evidence type="ECO:0000256" key="5">
    <source>
        <dbReference type="ARBA" id="ARBA00023242"/>
    </source>
</evidence>
<dbReference type="Pfam" id="PF22005">
    <property type="entry name" value="WWE_1"/>
    <property type="match status" value="1"/>
</dbReference>
<evidence type="ECO:0000256" key="4">
    <source>
        <dbReference type="ARBA" id="ARBA00023027"/>
    </source>
</evidence>
<dbReference type="InterPro" id="IPR037197">
    <property type="entry name" value="WWE_dom_sf"/>
</dbReference>
<dbReference type="InterPro" id="IPR057049">
    <property type="entry name" value="PARP14_KH_8"/>
</dbReference>
<accession>A0A7L2RIT6</accession>
<keyword evidence="2" id="KW-0328">Glycosyltransferase</keyword>
<dbReference type="GO" id="GO:0005634">
    <property type="term" value="C:nucleus"/>
    <property type="evidence" value="ECO:0007669"/>
    <property type="project" value="UniProtKB-SubCell"/>
</dbReference>
<organism evidence="8 9">
    <name type="scientific">Neodrepanis coruscans</name>
    <name type="common">wattled asity</name>
    <dbReference type="NCBI Taxonomy" id="254563"/>
    <lineage>
        <taxon>Eukaryota</taxon>
        <taxon>Metazoa</taxon>
        <taxon>Chordata</taxon>
        <taxon>Craniata</taxon>
        <taxon>Vertebrata</taxon>
        <taxon>Euteleostomi</taxon>
        <taxon>Archelosauria</taxon>
        <taxon>Archosauria</taxon>
        <taxon>Dinosauria</taxon>
        <taxon>Saurischia</taxon>
        <taxon>Theropoda</taxon>
        <taxon>Coelurosauria</taxon>
        <taxon>Aves</taxon>
        <taxon>Neognathae</taxon>
        <taxon>Neoaves</taxon>
        <taxon>Telluraves</taxon>
        <taxon>Australaves</taxon>
        <taxon>Passeriformes</taxon>
        <taxon>Philepittidae</taxon>
        <taxon>Neodrepanis</taxon>
    </lineage>
</organism>
<dbReference type="PANTHER" id="PTHR14453:SF89">
    <property type="entry name" value="PROTEIN MONO-ADP-RIBOSYLTRANSFERASE PARP14"/>
    <property type="match status" value="1"/>
</dbReference>
<dbReference type="GO" id="GO:0005737">
    <property type="term" value="C:cytoplasm"/>
    <property type="evidence" value="ECO:0007669"/>
    <property type="project" value="TreeGrafter"/>
</dbReference>
<sequence length="318" mass="36285">YIITQGGNLPCKNIIHFAAQEDIKSLVFQVLQECELQQYTSVAFPAIGTGEAGRNPAEVADNMIDAVTDFAKRNSAPSLKTIKVVIFQPHLLSVFHASMQKREKTTKTAVKSFLSKIKSIWNSEKRSPKEKTKGVLEKKINVAVVQICGENKKEVEDAENWLRSAILKEQFQIELVDDCIADFGEEESEELRHLQKTLKIALYLRDTSILISGFEKDVWIAHSAVQKMILRVKTVKQEEAQAELFKNLIEWKYLENDSYVPFDSITNMRLEKAYTGKQKSISVTIGDQKYTVHMERRYAVDDQGKQILIRRVDKSEGK</sequence>